<reference evidence="2 3" key="1">
    <citation type="submission" date="2012-04" db="EMBL/GenBank/DDBJ databases">
        <title>Genome sequence of Helicobacter pylori NQ4044.</title>
        <authorList>
            <person name="Blanchard T.G."/>
            <person name="Czinn S.J."/>
            <person name="McCracken C."/>
            <person name="Abolude K."/>
            <person name="Maroo A."/>
            <person name="Santana-Cruz I."/>
            <person name="Tallon L.J."/>
            <person name="Ficke F.W.F."/>
        </authorList>
    </citation>
    <scope>NUCLEOTIDE SEQUENCE [LARGE SCALE GENOMIC DNA]</scope>
    <source>
        <strain evidence="2 3">NQ4044</strain>
    </source>
</reference>
<organism evidence="2 3">
    <name type="scientific">Helicobacter pylori NQ4044</name>
    <dbReference type="NCBI Taxonomy" id="992028"/>
    <lineage>
        <taxon>Bacteria</taxon>
        <taxon>Pseudomonadati</taxon>
        <taxon>Campylobacterota</taxon>
        <taxon>Epsilonproteobacteria</taxon>
        <taxon>Campylobacterales</taxon>
        <taxon>Helicobacteraceae</taxon>
        <taxon>Helicobacter</taxon>
    </lineage>
</organism>
<feature type="transmembrane region" description="Helical" evidence="1">
    <location>
        <begin position="6"/>
        <end position="27"/>
    </location>
</feature>
<dbReference type="EMBL" id="AKNW01000014">
    <property type="protein sequence ID" value="EJB33578.1"/>
    <property type="molecule type" value="Genomic_DNA"/>
</dbReference>
<accession>I9ZBJ6</accession>
<evidence type="ECO:0000313" key="3">
    <source>
        <dbReference type="Proteomes" id="UP000003026"/>
    </source>
</evidence>
<evidence type="ECO:0000256" key="1">
    <source>
        <dbReference type="SAM" id="Phobius"/>
    </source>
</evidence>
<gene>
    <name evidence="2" type="ORF">HPNQ4044_1450</name>
</gene>
<keyword evidence="1" id="KW-0472">Membrane</keyword>
<name>I9ZBJ6_HELPX</name>
<comment type="caution">
    <text evidence="2">The sequence shown here is derived from an EMBL/GenBank/DDBJ whole genome shotgun (WGS) entry which is preliminary data.</text>
</comment>
<keyword evidence="1" id="KW-1133">Transmembrane helix</keyword>
<sequence>MVSFYLIQAVFKRLFLSLLEYLGLVLIKYRLLKPHLKL</sequence>
<dbReference type="Proteomes" id="UP000003026">
    <property type="component" value="Unassembled WGS sequence"/>
</dbReference>
<protein>
    <submittedName>
        <fullName evidence="2">Putative membrane protein</fullName>
    </submittedName>
</protein>
<evidence type="ECO:0000313" key="2">
    <source>
        <dbReference type="EMBL" id="EJB33578.1"/>
    </source>
</evidence>
<proteinExistence type="predicted"/>
<dbReference type="PATRIC" id="fig|992028.3.peg.1402"/>
<keyword evidence="1" id="KW-0812">Transmembrane</keyword>
<dbReference type="AlphaFoldDB" id="I9ZBJ6"/>